<name>A0A841JU17_9BACT</name>
<comment type="caution">
    <text evidence="2">The sequence shown here is derived from an EMBL/GenBank/DDBJ whole genome shotgun (WGS) entry which is preliminary data.</text>
</comment>
<feature type="transmembrane region" description="Helical" evidence="1">
    <location>
        <begin position="58"/>
        <end position="78"/>
    </location>
</feature>
<organism evidence="2 3">
    <name type="scientific">Silvibacterium bohemicum</name>
    <dbReference type="NCBI Taxonomy" id="1577686"/>
    <lineage>
        <taxon>Bacteria</taxon>
        <taxon>Pseudomonadati</taxon>
        <taxon>Acidobacteriota</taxon>
        <taxon>Terriglobia</taxon>
        <taxon>Terriglobales</taxon>
        <taxon>Acidobacteriaceae</taxon>
        <taxon>Silvibacterium</taxon>
    </lineage>
</organism>
<dbReference type="OrthoDB" id="5738534at2"/>
<gene>
    <name evidence="2" type="ORF">HNQ77_001916</name>
</gene>
<evidence type="ECO:0000313" key="3">
    <source>
        <dbReference type="Proteomes" id="UP000538666"/>
    </source>
</evidence>
<dbReference type="EMBL" id="JACHEK010000003">
    <property type="protein sequence ID" value="MBB6143967.1"/>
    <property type="molecule type" value="Genomic_DNA"/>
</dbReference>
<feature type="transmembrane region" description="Helical" evidence="1">
    <location>
        <begin position="29"/>
        <end position="46"/>
    </location>
</feature>
<dbReference type="AlphaFoldDB" id="A0A841JU17"/>
<protein>
    <submittedName>
        <fullName evidence="2">Multisubunit Na+/H+ antiporter MnhF subunit</fullName>
    </submittedName>
</protein>
<sequence length="124" mass="13151">MAKLTIMFGVVLILLGLLGFVATGHHAPTSLIPAIVGVILAALGALANTEDAKKRMLYMHIAVTLGLLGFLGTAKSIVDYIQMLNGRQFPHPIAVEEKAAMAGVLLVFVVLCVRSFIAARRARA</sequence>
<dbReference type="RefSeq" id="WP_050058475.1">
    <property type="nucleotide sequence ID" value="NZ_JACHEK010000003.1"/>
</dbReference>
<keyword evidence="1" id="KW-0472">Membrane</keyword>
<dbReference type="Proteomes" id="UP000538666">
    <property type="component" value="Unassembled WGS sequence"/>
</dbReference>
<feature type="transmembrane region" description="Helical" evidence="1">
    <location>
        <begin position="98"/>
        <end position="117"/>
    </location>
</feature>
<accession>A0A841JU17</accession>
<keyword evidence="3" id="KW-1185">Reference proteome</keyword>
<evidence type="ECO:0000313" key="2">
    <source>
        <dbReference type="EMBL" id="MBB6143967.1"/>
    </source>
</evidence>
<keyword evidence="1" id="KW-0812">Transmembrane</keyword>
<keyword evidence="1" id="KW-1133">Transmembrane helix</keyword>
<proteinExistence type="predicted"/>
<reference evidence="2 3" key="1">
    <citation type="submission" date="2020-08" db="EMBL/GenBank/DDBJ databases">
        <title>Genomic Encyclopedia of Type Strains, Phase IV (KMG-IV): sequencing the most valuable type-strain genomes for metagenomic binning, comparative biology and taxonomic classification.</title>
        <authorList>
            <person name="Goeker M."/>
        </authorList>
    </citation>
    <scope>NUCLEOTIDE SEQUENCE [LARGE SCALE GENOMIC DNA]</scope>
    <source>
        <strain evidence="2 3">DSM 103733</strain>
    </source>
</reference>
<evidence type="ECO:0000256" key="1">
    <source>
        <dbReference type="SAM" id="Phobius"/>
    </source>
</evidence>